<protein>
    <submittedName>
        <fullName evidence="2">Uncharacterized protein</fullName>
    </submittedName>
</protein>
<comment type="caution">
    <text evidence="2">The sequence shown here is derived from an EMBL/GenBank/DDBJ whole genome shotgun (WGS) entry which is preliminary data.</text>
</comment>
<name>A0AA37S845_9GAMM</name>
<organism evidence="2 3">
    <name type="scientific">Litoribrevibacter albus</name>
    <dbReference type="NCBI Taxonomy" id="1473156"/>
    <lineage>
        <taxon>Bacteria</taxon>
        <taxon>Pseudomonadati</taxon>
        <taxon>Pseudomonadota</taxon>
        <taxon>Gammaproteobacteria</taxon>
        <taxon>Oceanospirillales</taxon>
        <taxon>Oceanospirillaceae</taxon>
        <taxon>Litoribrevibacter</taxon>
    </lineage>
</organism>
<accession>A0AA37S845</accession>
<keyword evidence="3" id="KW-1185">Reference proteome</keyword>
<evidence type="ECO:0000256" key="1">
    <source>
        <dbReference type="SAM" id="MobiDB-lite"/>
    </source>
</evidence>
<sequence length="78" mass="9347">MRKSHEFAQTLPRLEKRWNQSINTHLQILKCASQNVQEQNSGKFCPCKNNSVAHKSNRNDYKDEYRRTDQKRKQLLKT</sequence>
<reference evidence="2" key="1">
    <citation type="journal article" date="2014" name="Int. J. Syst. Evol. Microbiol.">
        <title>Complete genome sequence of Corynebacterium casei LMG S-19264T (=DSM 44701T), isolated from a smear-ripened cheese.</title>
        <authorList>
            <consortium name="US DOE Joint Genome Institute (JGI-PGF)"/>
            <person name="Walter F."/>
            <person name="Albersmeier A."/>
            <person name="Kalinowski J."/>
            <person name="Ruckert C."/>
        </authorList>
    </citation>
    <scope>NUCLEOTIDE SEQUENCE</scope>
    <source>
        <strain evidence="2">NBRC 110071</strain>
    </source>
</reference>
<feature type="compositionally biased region" description="Basic and acidic residues" evidence="1">
    <location>
        <begin position="57"/>
        <end position="72"/>
    </location>
</feature>
<evidence type="ECO:0000313" key="3">
    <source>
        <dbReference type="Proteomes" id="UP001161389"/>
    </source>
</evidence>
<feature type="compositionally biased region" description="Polar residues" evidence="1">
    <location>
        <begin position="43"/>
        <end position="54"/>
    </location>
</feature>
<dbReference type="EMBL" id="BSNM01000003">
    <property type="protein sequence ID" value="GLQ30218.1"/>
    <property type="molecule type" value="Genomic_DNA"/>
</dbReference>
<dbReference type="AlphaFoldDB" id="A0AA37S845"/>
<reference evidence="2" key="2">
    <citation type="submission" date="2023-01" db="EMBL/GenBank/DDBJ databases">
        <title>Draft genome sequence of Litoribrevibacter albus strain NBRC 110071.</title>
        <authorList>
            <person name="Sun Q."/>
            <person name="Mori K."/>
        </authorList>
    </citation>
    <scope>NUCLEOTIDE SEQUENCE</scope>
    <source>
        <strain evidence="2">NBRC 110071</strain>
    </source>
</reference>
<dbReference type="Proteomes" id="UP001161389">
    <property type="component" value="Unassembled WGS sequence"/>
</dbReference>
<feature type="region of interest" description="Disordered" evidence="1">
    <location>
        <begin position="43"/>
        <end position="78"/>
    </location>
</feature>
<proteinExistence type="predicted"/>
<gene>
    <name evidence="2" type="ORF">GCM10007876_06960</name>
</gene>
<evidence type="ECO:0000313" key="2">
    <source>
        <dbReference type="EMBL" id="GLQ30218.1"/>
    </source>
</evidence>